<organism evidence="2 3">
    <name type="scientific">Paenibacillus terrae</name>
    <dbReference type="NCBI Taxonomy" id="159743"/>
    <lineage>
        <taxon>Bacteria</taxon>
        <taxon>Bacillati</taxon>
        <taxon>Bacillota</taxon>
        <taxon>Bacilli</taxon>
        <taxon>Bacillales</taxon>
        <taxon>Paenibacillaceae</taxon>
        <taxon>Paenibacillus</taxon>
    </lineage>
</organism>
<dbReference type="PROSITE" id="PS50943">
    <property type="entry name" value="HTH_CROC1"/>
    <property type="match status" value="1"/>
</dbReference>
<dbReference type="AlphaFoldDB" id="A0A0D7X1N5"/>
<accession>A0A0D7X1N5</accession>
<evidence type="ECO:0000259" key="1">
    <source>
        <dbReference type="PROSITE" id="PS50943"/>
    </source>
</evidence>
<sequence>MEITPKIRAEIQTYLYQKGLSKTQFGHIAGLNPGTLSGILTSNRSISVYQLDLITAGMNLPPDHFYERYVEECTVDEPINWRRICPFLYRCVQFHRLDCLQRVVSVLLDNLGYLPNLFELAEASFQNGYQDAAAYLYGNIAESEKQQHSERLALSHYRLFQIAVGKDQNRNMDAAAKFESFVHRLHEADQLDALKDLANVYRSLSLWDKVYKYAKQMGQLGRIYYGMVHNSERKEKEPQKKLSRPLFVYIAYAELMCAHACDAKGDHEQALAHLRGYADLSWVKETDPDTLHWMGQFQRWVKINTYVNKLMSGDVSVLPDYVEYIAGEKEIFAELLNVIEAANRYHIDVDHILRRFEPQITAYQEVSSTDMYTQQFLPQQYARFWYKMASYSLNKGRYSYGFECLLVAWENALTMNNQLIISNCARLFERFSVKAVLETGRELQKMWKENDQKDGFALGSN</sequence>
<comment type="caution">
    <text evidence="2">The sequence shown here is derived from an EMBL/GenBank/DDBJ whole genome shotgun (WGS) entry which is preliminary data.</text>
</comment>
<gene>
    <name evidence="2" type="ORF">QD47_12330</name>
</gene>
<dbReference type="CDD" id="cd00093">
    <property type="entry name" value="HTH_XRE"/>
    <property type="match status" value="1"/>
</dbReference>
<evidence type="ECO:0000313" key="2">
    <source>
        <dbReference type="EMBL" id="KJD45320.1"/>
    </source>
</evidence>
<name>A0A0D7X1N5_9BACL</name>
<dbReference type="Proteomes" id="UP000032534">
    <property type="component" value="Unassembled WGS sequence"/>
</dbReference>
<evidence type="ECO:0000313" key="3">
    <source>
        <dbReference type="Proteomes" id="UP000032534"/>
    </source>
</evidence>
<dbReference type="InterPro" id="IPR010982">
    <property type="entry name" value="Lambda_DNA-bd_dom_sf"/>
</dbReference>
<feature type="domain" description="HTH cro/C1-type" evidence="1">
    <location>
        <begin position="17"/>
        <end position="65"/>
    </location>
</feature>
<keyword evidence="2" id="KW-0238">DNA-binding</keyword>
<dbReference type="PATRIC" id="fig|159743.3.peg.2751"/>
<dbReference type="EMBL" id="JTHP01000021">
    <property type="protein sequence ID" value="KJD45320.1"/>
    <property type="molecule type" value="Genomic_DNA"/>
</dbReference>
<dbReference type="RefSeq" id="WP_044646405.1">
    <property type="nucleotide sequence ID" value="NZ_JTHP01000021.1"/>
</dbReference>
<dbReference type="GO" id="GO:0003677">
    <property type="term" value="F:DNA binding"/>
    <property type="evidence" value="ECO:0007669"/>
    <property type="project" value="UniProtKB-KW"/>
</dbReference>
<dbReference type="InterPro" id="IPR001387">
    <property type="entry name" value="Cro/C1-type_HTH"/>
</dbReference>
<dbReference type="SUPFAM" id="SSF47413">
    <property type="entry name" value="lambda repressor-like DNA-binding domains"/>
    <property type="match status" value="1"/>
</dbReference>
<proteinExistence type="predicted"/>
<keyword evidence="3" id="KW-1185">Reference proteome</keyword>
<dbReference type="Gene3D" id="1.10.260.40">
    <property type="entry name" value="lambda repressor-like DNA-binding domains"/>
    <property type="match status" value="1"/>
</dbReference>
<protein>
    <submittedName>
        <fullName evidence="2">DNA-binding protein</fullName>
    </submittedName>
</protein>
<reference evidence="2 3" key="1">
    <citation type="submission" date="2014-11" db="EMBL/GenBank/DDBJ databases">
        <title>Draft Genome Sequences of Paenibacillus polymyxa NRRL B-30509 and Paenibacillus terrae NRRL B-30644, Strains from a Poultry Environment that Produce Tridecaptin A and Paenicidins.</title>
        <authorList>
            <person name="van Belkum M.J."/>
            <person name="Lohans C.T."/>
            <person name="Vederas J.C."/>
        </authorList>
    </citation>
    <scope>NUCLEOTIDE SEQUENCE [LARGE SCALE GENOMIC DNA]</scope>
    <source>
        <strain evidence="2 3">NRRL B-30644</strain>
    </source>
</reference>